<dbReference type="PANTHER" id="PTHR42972:SF8">
    <property type="entry name" value="POLYHYDROXYBUTYRATE DEPOLYMERASE"/>
    <property type="match status" value="1"/>
</dbReference>
<evidence type="ECO:0000313" key="2">
    <source>
        <dbReference type="EMBL" id="KAK6188603.1"/>
    </source>
</evidence>
<dbReference type="Proteomes" id="UP001347796">
    <property type="component" value="Unassembled WGS sequence"/>
</dbReference>
<gene>
    <name evidence="2" type="ORF">SNE40_004746</name>
</gene>
<comment type="caution">
    <text evidence="2">The sequence shown here is derived from an EMBL/GenBank/DDBJ whole genome shotgun (WGS) entry which is preliminary data.</text>
</comment>
<protein>
    <recommendedName>
        <fullName evidence="4">Poly(3-hydroxybutyrate) depolymerase</fullName>
    </recommendedName>
</protein>
<evidence type="ECO:0000313" key="3">
    <source>
        <dbReference type="Proteomes" id="UP001347796"/>
    </source>
</evidence>
<dbReference type="EMBL" id="JAZGQO010000003">
    <property type="protein sequence ID" value="KAK6188603.1"/>
    <property type="molecule type" value="Genomic_DNA"/>
</dbReference>
<dbReference type="PANTHER" id="PTHR42972">
    <property type="entry name" value="TOL-PAL SYSTEM PROTEIN TOLB"/>
    <property type="match status" value="1"/>
</dbReference>
<feature type="signal peptide" evidence="1">
    <location>
        <begin position="1"/>
        <end position="18"/>
    </location>
</feature>
<accession>A0AAN8Q5W8</accession>
<keyword evidence="1" id="KW-0732">Signal</keyword>
<proteinExistence type="predicted"/>
<dbReference type="AlphaFoldDB" id="A0AAN8Q5W8"/>
<feature type="chain" id="PRO_5042855569" description="Poly(3-hydroxybutyrate) depolymerase" evidence="1">
    <location>
        <begin position="19"/>
        <end position="330"/>
    </location>
</feature>
<sequence length="330" mass="35630">MWQFIFMVCSVLPAGLYAASLGSYNVDPNQVSVSGISSGAAMATQMHVALSSRIMGVGLVAGVPYMCARGSVVTSTICMLTPNLVSVDDLVDRTNSAASNGKIDSTSNLANSKVYIFAGTEDSVVAPGNGPNIEEFYQHYISNDNNINTVYDVQAQHCMPTSNYGGACGTLNILSYINNCGYSAAFDLLNHIYGGNLVEPTSSTTANGQLLTFSQSSFFYWSIPATSSMDTTGYIYIPTDCVDKQTECKLHVAFHGCSQGRLMVGGVYVNHAGYNEVGELNNIIILYPQAISTLSNLQGCWDWFGYTGSQYAYKNGYQITAIRRMIDRIL</sequence>
<dbReference type="SUPFAM" id="SSF53474">
    <property type="entry name" value="alpha/beta-Hydrolases"/>
    <property type="match status" value="1"/>
</dbReference>
<name>A0AAN8Q5W8_PATCE</name>
<organism evidence="2 3">
    <name type="scientific">Patella caerulea</name>
    <name type="common">Rayed Mediterranean limpet</name>
    <dbReference type="NCBI Taxonomy" id="87958"/>
    <lineage>
        <taxon>Eukaryota</taxon>
        <taxon>Metazoa</taxon>
        <taxon>Spiralia</taxon>
        <taxon>Lophotrochozoa</taxon>
        <taxon>Mollusca</taxon>
        <taxon>Gastropoda</taxon>
        <taxon>Patellogastropoda</taxon>
        <taxon>Patelloidea</taxon>
        <taxon>Patellidae</taxon>
        <taxon>Patella</taxon>
    </lineage>
</organism>
<dbReference type="InterPro" id="IPR029058">
    <property type="entry name" value="AB_hydrolase_fold"/>
</dbReference>
<dbReference type="Gene3D" id="3.40.50.1820">
    <property type="entry name" value="alpha/beta hydrolase"/>
    <property type="match status" value="2"/>
</dbReference>
<evidence type="ECO:0008006" key="4">
    <source>
        <dbReference type="Google" id="ProtNLM"/>
    </source>
</evidence>
<reference evidence="2 3" key="1">
    <citation type="submission" date="2024-01" db="EMBL/GenBank/DDBJ databases">
        <title>The genome of the rayed Mediterranean limpet Patella caerulea (Linnaeus, 1758).</title>
        <authorList>
            <person name="Anh-Thu Weber A."/>
            <person name="Halstead-Nussloch G."/>
        </authorList>
    </citation>
    <scope>NUCLEOTIDE SEQUENCE [LARGE SCALE GENOMIC DNA]</scope>
    <source>
        <strain evidence="2">AATW-2023a</strain>
        <tissue evidence="2">Whole specimen</tissue>
    </source>
</reference>
<keyword evidence="3" id="KW-1185">Reference proteome</keyword>
<evidence type="ECO:0000256" key="1">
    <source>
        <dbReference type="SAM" id="SignalP"/>
    </source>
</evidence>